<dbReference type="Proteomes" id="UP000681720">
    <property type="component" value="Unassembled WGS sequence"/>
</dbReference>
<name>A0A8S2YMN6_9BILA</name>
<dbReference type="EMBL" id="CAJOBJ010095195">
    <property type="protein sequence ID" value="CAF4561206.1"/>
    <property type="molecule type" value="Genomic_DNA"/>
</dbReference>
<proteinExistence type="predicted"/>
<reference evidence="1" key="1">
    <citation type="submission" date="2021-02" db="EMBL/GenBank/DDBJ databases">
        <authorList>
            <person name="Nowell W R."/>
        </authorList>
    </citation>
    <scope>NUCLEOTIDE SEQUENCE</scope>
</reference>
<comment type="caution">
    <text evidence="1">The sequence shown here is derived from an EMBL/GenBank/DDBJ whole genome shotgun (WGS) entry which is preliminary data.</text>
</comment>
<organism evidence="1 2">
    <name type="scientific">Rotaria magnacalcarata</name>
    <dbReference type="NCBI Taxonomy" id="392030"/>
    <lineage>
        <taxon>Eukaryota</taxon>
        <taxon>Metazoa</taxon>
        <taxon>Spiralia</taxon>
        <taxon>Gnathifera</taxon>
        <taxon>Rotifera</taxon>
        <taxon>Eurotatoria</taxon>
        <taxon>Bdelloidea</taxon>
        <taxon>Philodinida</taxon>
        <taxon>Philodinidae</taxon>
        <taxon>Rotaria</taxon>
    </lineage>
</organism>
<protein>
    <submittedName>
        <fullName evidence="1">Uncharacterized protein</fullName>
    </submittedName>
</protein>
<sequence>LESYSHPGIRDIRLLCSIPGYKCSLRSNDEHLRKYRHNKNHDHFSTAPSSNLNSSINFARNQSHLIKTVNSYIDRSSWSKEKISPEILNWIRALQPVHPCRKEIFESILVLGHVMSRHYMNLLKKQENVVRAVQQHSRVRLIFLKYNNPVVKENVGKLIEILVEIEFAKTNTRGKTSADADSEHKISMMEKRLQPPLEGRDIQAIHEWTTRIAKASIGLSIEKAGIGYSVDPILETDKHVFSILGPHLGHYYGDIVITFKQEIMFHPDANFTIQAGTSFFSGNIYRHRQWMRDSGSEAKRTEHFHHSKLHCSVPRYEYATALELVASAGFEHQSMDVNLETILENWISVDSHRTLEGHLPQLIPLDYVDRVCIPKNTFESLLPEAQQSAKGAFKDSLVITVYESDSLDIEIAPKQALTYPYSKYVFEELCEAIKQRMDRPHISRGIVITVGASDFAEHIVLPISISQAQFLYYLDNPQSPDGPEFIYIYWQAMDGDLMLTLTNEKIEPGGEQFNLKCLICYIAQKPSTVTEEFHETFTYLNDDLPYQHGNNVNAVRLEAKSNTFYRGCNTDDYFTFCLKLNYRTGHVILSHAGPNSIYNHEKIEYKFDRAELDLSKLDYIHLSAGTQDVPVRNLTINLEPIAELHPIVDAQFKRDTSNLLERYLVATSHNNPAPPITNRARKQRPLAINPRSNINNSVILGRIADIICCRHTNAIEPMALDDARPALTPCRDSIYCLQQNSSKHTKQFSHPCPYSELCKRKVKESHLTHERHNVLKCSKDKYCLEKNNPIHRANYRHTSLPDYLILCRKQSNCQDTSLKHRIKYFHGETLPLIK</sequence>
<feature type="non-terminal residue" evidence="1">
    <location>
        <position position="834"/>
    </location>
</feature>
<evidence type="ECO:0000313" key="1">
    <source>
        <dbReference type="EMBL" id="CAF4561206.1"/>
    </source>
</evidence>
<dbReference type="AlphaFoldDB" id="A0A8S2YMN6"/>
<gene>
    <name evidence="1" type="ORF">GIL414_LOCUS37257</name>
</gene>
<feature type="non-terminal residue" evidence="1">
    <location>
        <position position="1"/>
    </location>
</feature>
<evidence type="ECO:0000313" key="2">
    <source>
        <dbReference type="Proteomes" id="UP000681720"/>
    </source>
</evidence>
<accession>A0A8S2YMN6</accession>